<keyword evidence="3" id="KW-1185">Reference proteome</keyword>
<keyword evidence="1" id="KW-0812">Transmembrane</keyword>
<protein>
    <recommendedName>
        <fullName evidence="4">Vitamin K epoxide reductase family protein</fullName>
    </recommendedName>
</protein>
<evidence type="ECO:0008006" key="4">
    <source>
        <dbReference type="Google" id="ProtNLM"/>
    </source>
</evidence>
<feature type="transmembrane region" description="Helical" evidence="1">
    <location>
        <begin position="96"/>
        <end position="117"/>
    </location>
</feature>
<sequence>MGEADAKTQISGRTVGVFVLTVEIVLATVIAAWALVDIWRLAYPADAGTACALIYPGPPGCWPHARFTPAFISAVVISLGYSTVVFLLMTVAQRRAVGAILALGGLAVLGVLATQFVTWGGVPG</sequence>
<evidence type="ECO:0000313" key="3">
    <source>
        <dbReference type="Proteomes" id="UP000540568"/>
    </source>
</evidence>
<evidence type="ECO:0000313" key="2">
    <source>
        <dbReference type="EMBL" id="MBA8807704.1"/>
    </source>
</evidence>
<proteinExistence type="predicted"/>
<dbReference type="RefSeq" id="WP_182615233.1">
    <property type="nucleotide sequence ID" value="NZ_BAAATF010000007.1"/>
</dbReference>
<dbReference type="Proteomes" id="UP000540568">
    <property type="component" value="Unassembled WGS sequence"/>
</dbReference>
<keyword evidence="1" id="KW-0472">Membrane</keyword>
<organism evidence="2 3">
    <name type="scientific">Promicromonospora sukumoe</name>
    <dbReference type="NCBI Taxonomy" id="88382"/>
    <lineage>
        <taxon>Bacteria</taxon>
        <taxon>Bacillati</taxon>
        <taxon>Actinomycetota</taxon>
        <taxon>Actinomycetes</taxon>
        <taxon>Micrococcales</taxon>
        <taxon>Promicromonosporaceae</taxon>
        <taxon>Promicromonospora</taxon>
    </lineage>
</organism>
<feature type="transmembrane region" description="Helical" evidence="1">
    <location>
        <begin position="15"/>
        <end position="36"/>
    </location>
</feature>
<keyword evidence="1" id="KW-1133">Transmembrane helix</keyword>
<evidence type="ECO:0000256" key="1">
    <source>
        <dbReference type="SAM" id="Phobius"/>
    </source>
</evidence>
<feature type="transmembrane region" description="Helical" evidence="1">
    <location>
        <begin position="67"/>
        <end position="89"/>
    </location>
</feature>
<name>A0A7W3PDN2_9MICO</name>
<dbReference type="AlphaFoldDB" id="A0A7W3PDN2"/>
<accession>A0A7W3PDN2</accession>
<dbReference type="EMBL" id="JACGWV010000001">
    <property type="protein sequence ID" value="MBA8807704.1"/>
    <property type="molecule type" value="Genomic_DNA"/>
</dbReference>
<gene>
    <name evidence="2" type="ORF">FHX71_001646</name>
</gene>
<comment type="caution">
    <text evidence="2">The sequence shown here is derived from an EMBL/GenBank/DDBJ whole genome shotgun (WGS) entry which is preliminary data.</text>
</comment>
<reference evidence="2 3" key="1">
    <citation type="submission" date="2020-07" db="EMBL/GenBank/DDBJ databases">
        <title>Sequencing the genomes of 1000 actinobacteria strains.</title>
        <authorList>
            <person name="Klenk H.-P."/>
        </authorList>
    </citation>
    <scope>NUCLEOTIDE SEQUENCE [LARGE SCALE GENOMIC DNA]</scope>
    <source>
        <strain evidence="2 3">DSM 44121</strain>
    </source>
</reference>